<organism evidence="2">
    <name type="scientific">bioreactor metagenome</name>
    <dbReference type="NCBI Taxonomy" id="1076179"/>
    <lineage>
        <taxon>unclassified sequences</taxon>
        <taxon>metagenomes</taxon>
        <taxon>ecological metagenomes</taxon>
    </lineage>
</organism>
<evidence type="ECO:0000259" key="1">
    <source>
        <dbReference type="Pfam" id="PF07561"/>
    </source>
</evidence>
<accession>A0A644YA05</accession>
<dbReference type="EMBL" id="VSSQ01004395">
    <property type="protein sequence ID" value="MPM25017.1"/>
    <property type="molecule type" value="Genomic_DNA"/>
</dbReference>
<comment type="caution">
    <text evidence="2">The sequence shown here is derived from an EMBL/GenBank/DDBJ whole genome shotgun (WGS) entry which is preliminary data.</text>
</comment>
<reference evidence="2" key="1">
    <citation type="submission" date="2019-08" db="EMBL/GenBank/DDBJ databases">
        <authorList>
            <person name="Kucharzyk K."/>
            <person name="Murdoch R.W."/>
            <person name="Higgins S."/>
            <person name="Loffler F."/>
        </authorList>
    </citation>
    <scope>NUCLEOTIDE SEQUENCE</scope>
</reference>
<name>A0A644YA05_9ZZZZ</name>
<proteinExistence type="predicted"/>
<dbReference type="InterPro" id="IPR011437">
    <property type="entry name" value="DUF1540"/>
</dbReference>
<dbReference type="AlphaFoldDB" id="A0A644YA05"/>
<evidence type="ECO:0000313" key="2">
    <source>
        <dbReference type="EMBL" id="MPM25017.1"/>
    </source>
</evidence>
<dbReference type="Pfam" id="PF07561">
    <property type="entry name" value="DUF1540"/>
    <property type="match status" value="1"/>
</dbReference>
<sequence>MGRCNQVGCSVENCQYNEGRLCHAERIDVNAMGDGKAVTCDGTCCSTFKNRQS</sequence>
<protein>
    <recommendedName>
        <fullName evidence="1">DUF1540 domain-containing protein</fullName>
    </recommendedName>
</protein>
<feature type="domain" description="DUF1540" evidence="1">
    <location>
        <begin position="7"/>
        <end position="48"/>
    </location>
</feature>
<gene>
    <name evidence="2" type="ORF">SDC9_71506</name>
</gene>